<evidence type="ECO:0000313" key="2">
    <source>
        <dbReference type="EMBL" id="OTF83438.1"/>
    </source>
</evidence>
<evidence type="ECO:0000313" key="3">
    <source>
        <dbReference type="Proteomes" id="UP000194236"/>
    </source>
</evidence>
<feature type="compositionally biased region" description="Polar residues" evidence="1">
    <location>
        <begin position="180"/>
        <end position="189"/>
    </location>
</feature>
<evidence type="ECO:0008006" key="4">
    <source>
        <dbReference type="Google" id="ProtNLM"/>
    </source>
</evidence>
<name>A0A1Y3BTX6_EURMA</name>
<dbReference type="GO" id="GO:0010032">
    <property type="term" value="P:meiotic chromosome condensation"/>
    <property type="evidence" value="ECO:0007669"/>
    <property type="project" value="TreeGrafter"/>
</dbReference>
<dbReference type="AlphaFoldDB" id="A0A1Y3BTX6"/>
<accession>A0A1Y3BTX6</accession>
<feature type="region of interest" description="Disordered" evidence="1">
    <location>
        <begin position="156"/>
        <end position="175"/>
    </location>
</feature>
<dbReference type="EMBL" id="MUJZ01003702">
    <property type="protein sequence ID" value="OTF83438.1"/>
    <property type="molecule type" value="Genomic_DNA"/>
</dbReference>
<evidence type="ECO:0000256" key="1">
    <source>
        <dbReference type="SAM" id="MobiDB-lite"/>
    </source>
</evidence>
<organism evidence="2 3">
    <name type="scientific">Euroglyphus maynei</name>
    <name type="common">Mayne's house dust mite</name>
    <dbReference type="NCBI Taxonomy" id="6958"/>
    <lineage>
        <taxon>Eukaryota</taxon>
        <taxon>Metazoa</taxon>
        <taxon>Ecdysozoa</taxon>
        <taxon>Arthropoda</taxon>
        <taxon>Chelicerata</taxon>
        <taxon>Arachnida</taxon>
        <taxon>Acari</taxon>
        <taxon>Acariformes</taxon>
        <taxon>Sarcoptiformes</taxon>
        <taxon>Astigmata</taxon>
        <taxon>Psoroptidia</taxon>
        <taxon>Analgoidea</taxon>
        <taxon>Pyroglyphidae</taxon>
        <taxon>Pyroglyphinae</taxon>
        <taxon>Euroglyphus</taxon>
    </lineage>
</organism>
<dbReference type="OrthoDB" id="436262at2759"/>
<dbReference type="GO" id="GO:0000779">
    <property type="term" value="C:condensed chromosome, centromeric region"/>
    <property type="evidence" value="ECO:0007669"/>
    <property type="project" value="TreeGrafter"/>
</dbReference>
<dbReference type="GO" id="GO:0042393">
    <property type="term" value="F:histone binding"/>
    <property type="evidence" value="ECO:0007669"/>
    <property type="project" value="TreeGrafter"/>
</dbReference>
<dbReference type="SUPFAM" id="SSF48371">
    <property type="entry name" value="ARM repeat"/>
    <property type="match status" value="1"/>
</dbReference>
<dbReference type="PANTHER" id="PTHR14222:SF2">
    <property type="entry name" value="CONDENSIN COMPLEX SUBUNIT 1"/>
    <property type="match status" value="1"/>
</dbReference>
<sequence length="286" mass="33625">MFKHISDLFDFLEQDSYILRNATLEIITTIIINKFCSPTVFKDVHIKNKLLDKLEEHIHDITGYTRTRVLQLWCQLAENGAIPIERLLSVVDLIIGRLDDKSCYVRKNAIHFLTIMLKENTFNMMNKKDMIKLMEKTRTLSDQFKEQLVELIERQQEAQNSNIGDTSGDSSTYNEDDITITENQEQEPQTQRESKKRKSEEYAKLFSKKPKKDFSLIEALAADWIKSEKSLNNFWKVHGKEMKEKLKNISFPDDLPQDDLQKGFEYFRNLFKNSKFEEALILEAKN</sequence>
<dbReference type="GO" id="GO:0007076">
    <property type="term" value="P:mitotic chromosome condensation"/>
    <property type="evidence" value="ECO:0007669"/>
    <property type="project" value="InterPro"/>
</dbReference>
<dbReference type="InterPro" id="IPR026971">
    <property type="entry name" value="CND1/NCAPD3"/>
</dbReference>
<feature type="compositionally biased region" description="Polar residues" evidence="1">
    <location>
        <begin position="157"/>
        <end position="173"/>
    </location>
</feature>
<feature type="region of interest" description="Disordered" evidence="1">
    <location>
        <begin position="180"/>
        <end position="199"/>
    </location>
</feature>
<dbReference type="GO" id="GO:0000796">
    <property type="term" value="C:condensin complex"/>
    <property type="evidence" value="ECO:0007669"/>
    <property type="project" value="TreeGrafter"/>
</dbReference>
<dbReference type="Proteomes" id="UP000194236">
    <property type="component" value="Unassembled WGS sequence"/>
</dbReference>
<protein>
    <recommendedName>
        <fullName evidence="4">Condensin complex subunit 1 C-terminal domain-containing protein</fullName>
    </recommendedName>
</protein>
<dbReference type="PANTHER" id="PTHR14222">
    <property type="entry name" value="CONDENSIN"/>
    <property type="match status" value="1"/>
</dbReference>
<reference evidence="2 3" key="1">
    <citation type="submission" date="2017-03" db="EMBL/GenBank/DDBJ databases">
        <title>Genome Survey of Euroglyphus maynei.</title>
        <authorList>
            <person name="Arlian L.G."/>
            <person name="Morgan M.S."/>
            <person name="Rider S.D."/>
        </authorList>
    </citation>
    <scope>NUCLEOTIDE SEQUENCE [LARGE SCALE GENOMIC DNA]</scope>
    <source>
        <strain evidence="2">Arlian Lab</strain>
        <tissue evidence="2">Whole body</tissue>
    </source>
</reference>
<proteinExistence type="predicted"/>
<gene>
    <name evidence="2" type="ORF">BLA29_006611</name>
</gene>
<comment type="caution">
    <text evidence="2">The sequence shown here is derived from an EMBL/GenBank/DDBJ whole genome shotgun (WGS) entry which is preliminary data.</text>
</comment>
<dbReference type="InterPro" id="IPR016024">
    <property type="entry name" value="ARM-type_fold"/>
</dbReference>
<feature type="compositionally biased region" description="Basic and acidic residues" evidence="1">
    <location>
        <begin position="190"/>
        <end position="199"/>
    </location>
</feature>
<keyword evidence="3" id="KW-1185">Reference proteome</keyword>